<reference evidence="1" key="1">
    <citation type="journal article" date="2021" name="PeerJ">
        <title>Extensive microbial diversity within the chicken gut microbiome revealed by metagenomics and culture.</title>
        <authorList>
            <person name="Gilroy R."/>
            <person name="Ravi A."/>
            <person name="Getino M."/>
            <person name="Pursley I."/>
            <person name="Horton D.L."/>
            <person name="Alikhan N.F."/>
            <person name="Baker D."/>
            <person name="Gharbi K."/>
            <person name="Hall N."/>
            <person name="Watson M."/>
            <person name="Adriaenssens E.M."/>
            <person name="Foster-Nyarko E."/>
            <person name="Jarju S."/>
            <person name="Secka A."/>
            <person name="Antonio M."/>
            <person name="Oren A."/>
            <person name="Chaudhuri R.R."/>
            <person name="La Ragione R."/>
            <person name="Hildebrand F."/>
            <person name="Pallen M.J."/>
        </authorList>
    </citation>
    <scope>NUCLEOTIDE SEQUENCE</scope>
    <source>
        <strain evidence="1">ChiHjej12B11-9195</strain>
    </source>
</reference>
<dbReference type="AlphaFoldDB" id="A0A9D2CQW5"/>
<accession>A0A9D2CQW5</accession>
<evidence type="ECO:0000313" key="1">
    <source>
        <dbReference type="EMBL" id="HIY94966.1"/>
    </source>
</evidence>
<name>A0A9D2CQW5_9MICC</name>
<dbReference type="Proteomes" id="UP000824134">
    <property type="component" value="Unassembled WGS sequence"/>
</dbReference>
<reference evidence="1" key="2">
    <citation type="submission" date="2021-04" db="EMBL/GenBank/DDBJ databases">
        <authorList>
            <person name="Gilroy R."/>
        </authorList>
    </citation>
    <scope>NUCLEOTIDE SEQUENCE</scope>
    <source>
        <strain evidence="1">ChiHjej12B11-9195</strain>
    </source>
</reference>
<comment type="caution">
    <text evidence="1">The sequence shown here is derived from an EMBL/GenBank/DDBJ whole genome shotgun (WGS) entry which is preliminary data.</text>
</comment>
<evidence type="ECO:0000313" key="2">
    <source>
        <dbReference type="Proteomes" id="UP000824134"/>
    </source>
</evidence>
<gene>
    <name evidence="1" type="ORF">H9821_04790</name>
</gene>
<dbReference type="EMBL" id="DXCN01000039">
    <property type="protein sequence ID" value="HIY94966.1"/>
    <property type="molecule type" value="Genomic_DNA"/>
</dbReference>
<sequence length="63" mass="7094">MKRPDIVWKTIAQATEGLAVTEETDPELTVEEREDCNLQIKRLRRQWASAGEAQAKLIDGGAR</sequence>
<proteinExistence type="predicted"/>
<organism evidence="1 2">
    <name type="scientific">Candidatus Rothia avicola</name>
    <dbReference type="NCBI Taxonomy" id="2840478"/>
    <lineage>
        <taxon>Bacteria</taxon>
        <taxon>Bacillati</taxon>
        <taxon>Actinomycetota</taxon>
        <taxon>Actinomycetes</taxon>
        <taxon>Micrococcales</taxon>
        <taxon>Micrococcaceae</taxon>
        <taxon>Rothia</taxon>
    </lineage>
</organism>
<protein>
    <submittedName>
        <fullName evidence="1">Uncharacterized protein</fullName>
    </submittedName>
</protein>